<dbReference type="AlphaFoldDB" id="A0A154QJ36"/>
<evidence type="ECO:0000313" key="2">
    <source>
        <dbReference type="Proteomes" id="UP000076131"/>
    </source>
</evidence>
<name>A0A154QJ36_9GAMM</name>
<proteinExistence type="predicted"/>
<gene>
    <name evidence="1" type="ORF">RHOFW104T7_10190</name>
</gene>
<sequence length="79" mass="8098">MEFHIALTEAAPDPAVVQDALFSVDPTAVADLDMSGLVMRVSASATAADLIEVLRQVGWSVAPKQVVQLPSICCGGCGG</sequence>
<dbReference type="eggNOG" id="ENOG5030Z05">
    <property type="taxonomic scope" value="Bacteria"/>
</dbReference>
<reference evidence="1 2" key="1">
    <citation type="journal article" date="2016" name="MBio">
        <title>Lateral Gene Transfer in a Heavy Metal-Contaminated-Groundwater Microbial Community.</title>
        <authorList>
            <person name="Hemme C.L."/>
            <person name="Green S.J."/>
            <person name="Rishishwar L."/>
            <person name="Prakash O."/>
            <person name="Pettenato A."/>
            <person name="Chakraborty R."/>
            <person name="Deutschbauer A.M."/>
            <person name="Van Nostrand J.D."/>
            <person name="Wu L."/>
            <person name="He Z."/>
            <person name="Jordan I.K."/>
            <person name="Hazen T.C."/>
            <person name="Arkin A.P."/>
            <person name="Kostka J.E."/>
            <person name="Zhou J."/>
        </authorList>
    </citation>
    <scope>NUCLEOTIDE SEQUENCE [LARGE SCALE GENOMIC DNA]</scope>
    <source>
        <strain evidence="1 2">FW104-T7</strain>
    </source>
</reference>
<comment type="caution">
    <text evidence="1">The sequence shown here is derived from an EMBL/GenBank/DDBJ whole genome shotgun (WGS) entry which is preliminary data.</text>
</comment>
<accession>A0A154QJ36</accession>
<protein>
    <recommendedName>
        <fullName evidence="3">HMA domain-containing protein</fullName>
    </recommendedName>
</protein>
<evidence type="ECO:0008006" key="3">
    <source>
        <dbReference type="Google" id="ProtNLM"/>
    </source>
</evidence>
<organism evidence="1 2">
    <name type="scientific">Rhodanobacter thiooxydans</name>
    <dbReference type="NCBI Taxonomy" id="416169"/>
    <lineage>
        <taxon>Bacteria</taxon>
        <taxon>Pseudomonadati</taxon>
        <taxon>Pseudomonadota</taxon>
        <taxon>Gammaproteobacteria</taxon>
        <taxon>Lysobacterales</taxon>
        <taxon>Rhodanobacteraceae</taxon>
        <taxon>Rhodanobacter</taxon>
    </lineage>
</organism>
<evidence type="ECO:0000313" key="1">
    <source>
        <dbReference type="EMBL" id="KZC24140.1"/>
    </source>
</evidence>
<dbReference type="EMBL" id="LVJS01000033">
    <property type="protein sequence ID" value="KZC24140.1"/>
    <property type="molecule type" value="Genomic_DNA"/>
</dbReference>
<keyword evidence="2" id="KW-1185">Reference proteome</keyword>
<dbReference type="Proteomes" id="UP000076131">
    <property type="component" value="Unassembled WGS sequence"/>
</dbReference>
<dbReference type="RefSeq" id="WP_008439570.1">
    <property type="nucleotide sequence ID" value="NZ_LVJS01000033.1"/>
</dbReference>